<protein>
    <submittedName>
        <fullName evidence="5">RNA methyltransferase</fullName>
    </submittedName>
</protein>
<dbReference type="InterPro" id="IPR051259">
    <property type="entry name" value="rRNA_Methyltransferase"/>
</dbReference>
<dbReference type="SUPFAM" id="SSF55315">
    <property type="entry name" value="L30e-like"/>
    <property type="match status" value="1"/>
</dbReference>
<dbReference type="GO" id="GO:0032259">
    <property type="term" value="P:methylation"/>
    <property type="evidence" value="ECO:0007669"/>
    <property type="project" value="UniProtKB-KW"/>
</dbReference>
<dbReference type="PANTHER" id="PTHR43191">
    <property type="entry name" value="RRNA METHYLTRANSFERASE 3"/>
    <property type="match status" value="1"/>
</dbReference>
<evidence type="ECO:0000313" key="6">
    <source>
        <dbReference type="Proteomes" id="UP000623678"/>
    </source>
</evidence>
<dbReference type="InterPro" id="IPR053888">
    <property type="entry name" value="MRM3-like_sub_bind"/>
</dbReference>
<proteinExistence type="inferred from homology"/>
<comment type="caution">
    <text evidence="5">The sequence shown here is derived from an EMBL/GenBank/DDBJ whole genome shotgun (WGS) entry which is preliminary data.</text>
</comment>
<dbReference type="Gene3D" id="3.40.1280.10">
    <property type="match status" value="1"/>
</dbReference>
<dbReference type="GO" id="GO:0006396">
    <property type="term" value="P:RNA processing"/>
    <property type="evidence" value="ECO:0007669"/>
    <property type="project" value="InterPro"/>
</dbReference>
<gene>
    <name evidence="5" type="ORF">H8705_02145</name>
</gene>
<evidence type="ECO:0000256" key="3">
    <source>
        <dbReference type="ARBA" id="ARBA00022679"/>
    </source>
</evidence>
<dbReference type="EMBL" id="JACRTD010000001">
    <property type="protein sequence ID" value="MBC8584384.1"/>
    <property type="molecule type" value="Genomic_DNA"/>
</dbReference>
<dbReference type="PANTHER" id="PTHR43191:SF2">
    <property type="entry name" value="RRNA METHYLTRANSFERASE 3, MITOCHONDRIAL"/>
    <property type="match status" value="1"/>
</dbReference>
<dbReference type="Gene3D" id="3.30.1330.30">
    <property type="match status" value="1"/>
</dbReference>
<keyword evidence="2 5" id="KW-0489">Methyltransferase</keyword>
<sequence>MTYMQTITSRDNSQVKNYIQLASSRKERAAQGQFVTEGCKLTREAYDAGCVPATLFVTKSAAEKYSQELEEIFLSAQNIYEISDSVSQKMTQTVTPQGVFGIFHMLDKERQDVKINDNGRYLLLSSLQDPGNIGTILRTAAALGIDGIFLSSDCPDIYSPKVLRCTMGGVFKLPVTVSLDLRQLISRLKNAGITVYAAALTDDAVSLKDVCLGSGCAVVIGNEGNGIRGDVLAECSRALIIPMRPDSESLNAAMAAGIIMWEMTK</sequence>
<evidence type="ECO:0000259" key="4">
    <source>
        <dbReference type="SMART" id="SM00967"/>
    </source>
</evidence>
<dbReference type="InterPro" id="IPR029026">
    <property type="entry name" value="tRNA_m1G_MTases_N"/>
</dbReference>
<accession>A0A926IG10</accession>
<evidence type="ECO:0000313" key="5">
    <source>
        <dbReference type="EMBL" id="MBC8584384.1"/>
    </source>
</evidence>
<dbReference type="GO" id="GO:0003723">
    <property type="term" value="F:RNA binding"/>
    <property type="evidence" value="ECO:0007669"/>
    <property type="project" value="InterPro"/>
</dbReference>
<comment type="similarity">
    <text evidence="1">Belongs to the class IV-like SAM-binding methyltransferase superfamily. RNA methyltransferase TrmH family.</text>
</comment>
<evidence type="ECO:0000256" key="1">
    <source>
        <dbReference type="ARBA" id="ARBA00007228"/>
    </source>
</evidence>
<dbReference type="GO" id="GO:0005737">
    <property type="term" value="C:cytoplasm"/>
    <property type="evidence" value="ECO:0007669"/>
    <property type="project" value="UniProtKB-ARBA"/>
</dbReference>
<feature type="domain" description="RNA 2-O ribose methyltransferase substrate binding" evidence="4">
    <location>
        <begin position="35"/>
        <end position="109"/>
    </location>
</feature>
<dbReference type="AlphaFoldDB" id="A0A926IG10"/>
<dbReference type="SMART" id="SM00967">
    <property type="entry name" value="SpoU_sub_bind"/>
    <property type="match status" value="1"/>
</dbReference>
<dbReference type="InterPro" id="IPR001537">
    <property type="entry name" value="SpoU_MeTrfase"/>
</dbReference>
<reference evidence="5" key="1">
    <citation type="submission" date="2020-08" db="EMBL/GenBank/DDBJ databases">
        <title>Genome public.</title>
        <authorList>
            <person name="Liu C."/>
            <person name="Sun Q."/>
        </authorList>
    </citation>
    <scope>NUCLEOTIDE SEQUENCE</scope>
    <source>
        <strain evidence="5">NSJ-64</strain>
    </source>
</reference>
<evidence type="ECO:0000256" key="2">
    <source>
        <dbReference type="ARBA" id="ARBA00022603"/>
    </source>
</evidence>
<dbReference type="InterPro" id="IPR029028">
    <property type="entry name" value="Alpha/beta_knot_MTases"/>
</dbReference>
<dbReference type="Pfam" id="PF22435">
    <property type="entry name" value="MRM3-like_sub_bind"/>
    <property type="match status" value="1"/>
</dbReference>
<dbReference type="Pfam" id="PF00588">
    <property type="entry name" value="SpoU_methylase"/>
    <property type="match status" value="1"/>
</dbReference>
<keyword evidence="3" id="KW-0808">Transferase</keyword>
<dbReference type="CDD" id="cd18095">
    <property type="entry name" value="SpoU-like_rRNA-MTase"/>
    <property type="match status" value="1"/>
</dbReference>
<dbReference type="InterPro" id="IPR029064">
    <property type="entry name" value="Ribosomal_eL30-like_sf"/>
</dbReference>
<dbReference type="InterPro" id="IPR013123">
    <property type="entry name" value="SpoU_subst-bd"/>
</dbReference>
<name>A0A926IG10_9FIRM</name>
<organism evidence="5 6">
    <name type="scientific">Youxingia wuxianensis</name>
    <dbReference type="NCBI Taxonomy" id="2763678"/>
    <lineage>
        <taxon>Bacteria</taxon>
        <taxon>Bacillati</taxon>
        <taxon>Bacillota</taxon>
        <taxon>Clostridia</taxon>
        <taxon>Eubacteriales</taxon>
        <taxon>Oscillospiraceae</taxon>
        <taxon>Youxingia</taxon>
    </lineage>
</organism>
<dbReference type="GO" id="GO:0008173">
    <property type="term" value="F:RNA methyltransferase activity"/>
    <property type="evidence" value="ECO:0007669"/>
    <property type="project" value="InterPro"/>
</dbReference>
<dbReference type="Proteomes" id="UP000623678">
    <property type="component" value="Unassembled WGS sequence"/>
</dbReference>
<keyword evidence="6" id="KW-1185">Reference proteome</keyword>
<dbReference type="SUPFAM" id="SSF75217">
    <property type="entry name" value="alpha/beta knot"/>
    <property type="match status" value="1"/>
</dbReference>